<evidence type="ECO:0000313" key="2">
    <source>
        <dbReference type="EMBL" id="UWX55711.1"/>
    </source>
</evidence>
<reference evidence="2" key="1">
    <citation type="submission" date="2022-09" db="EMBL/GenBank/DDBJ databases">
        <title>Maribacter litopenaei sp. nov., isolated from the intestinal tract of the Pacific White Shrimp, Litopenaeus vannamei.</title>
        <authorList>
            <person name="Kim S.Y."/>
            <person name="Hwang C.Y."/>
        </authorList>
    </citation>
    <scope>NUCLEOTIDE SEQUENCE</scope>
    <source>
        <strain evidence="2">HL-LV01</strain>
    </source>
</reference>
<organism evidence="2 3">
    <name type="scientific">Maribacter litopenaei</name>
    <dbReference type="NCBI Taxonomy" id="2976127"/>
    <lineage>
        <taxon>Bacteria</taxon>
        <taxon>Pseudomonadati</taxon>
        <taxon>Bacteroidota</taxon>
        <taxon>Flavobacteriia</taxon>
        <taxon>Flavobacteriales</taxon>
        <taxon>Flavobacteriaceae</taxon>
        <taxon>Maribacter</taxon>
    </lineage>
</organism>
<keyword evidence="3" id="KW-1185">Reference proteome</keyword>
<comment type="similarity">
    <text evidence="1">Belongs to the UPF0164 family.</text>
</comment>
<dbReference type="Proteomes" id="UP001059209">
    <property type="component" value="Chromosome"/>
</dbReference>
<evidence type="ECO:0000256" key="1">
    <source>
        <dbReference type="ARBA" id="ARBA00005846"/>
    </source>
</evidence>
<dbReference type="EMBL" id="CP104205">
    <property type="protein sequence ID" value="UWX55711.1"/>
    <property type="molecule type" value="Genomic_DNA"/>
</dbReference>
<dbReference type="InterPro" id="IPR005362">
    <property type="entry name" value="UPF0164"/>
</dbReference>
<name>A0ABY5YCV5_9FLAO</name>
<evidence type="ECO:0000313" key="3">
    <source>
        <dbReference type="Proteomes" id="UP001059209"/>
    </source>
</evidence>
<gene>
    <name evidence="2" type="ORF">NYZ99_04550</name>
</gene>
<dbReference type="Gene3D" id="2.40.160.60">
    <property type="entry name" value="Outer membrane protein transport protein (OMPP1/FadL/TodX)"/>
    <property type="match status" value="1"/>
</dbReference>
<sequence>MKRIFTFITLFLCLIGSSQNINDVLRYGQEDLLGTARFQAMGGAFGALGGDMSALNINPAGSAVFNNSLLTLSGLTL</sequence>
<dbReference type="Pfam" id="PF03687">
    <property type="entry name" value="UPF0164"/>
    <property type="match status" value="1"/>
</dbReference>
<protein>
    <submittedName>
        <fullName evidence="2">UPF0164 family protein</fullName>
    </submittedName>
</protein>
<dbReference type="RefSeq" id="WP_260573909.1">
    <property type="nucleotide sequence ID" value="NZ_CP104205.1"/>
</dbReference>
<proteinExistence type="inferred from homology"/>
<accession>A0ABY5YCV5</accession>